<dbReference type="InterPro" id="IPR034768">
    <property type="entry name" value="4FE4S_WBL"/>
</dbReference>
<feature type="region of interest" description="Disordered" evidence="1">
    <location>
        <begin position="102"/>
        <end position="124"/>
    </location>
</feature>
<dbReference type="PROSITE" id="PS51674">
    <property type="entry name" value="4FE4S_WBL"/>
    <property type="match status" value="1"/>
</dbReference>
<reference evidence="3 4" key="1">
    <citation type="submission" date="2024-02" db="EMBL/GenBank/DDBJ databases">
        <authorList>
            <person name="Saticioglu I.B."/>
        </authorList>
    </citation>
    <scope>NUCLEOTIDE SEQUENCE [LARGE SCALE GENOMIC DNA]</scope>
    <source>
        <strain evidence="3 4">Mu-43</strain>
    </source>
</reference>
<evidence type="ECO:0000256" key="1">
    <source>
        <dbReference type="SAM" id="MobiDB-lite"/>
    </source>
</evidence>
<gene>
    <name evidence="3" type="ORF">WDU93_10825</name>
</gene>
<dbReference type="EMBL" id="JBBDGN010000010">
    <property type="protein sequence ID" value="MEJ1092186.1"/>
    <property type="molecule type" value="Genomic_DNA"/>
</dbReference>
<protein>
    <submittedName>
        <fullName evidence="3">WhiB family transcriptional regulator</fullName>
    </submittedName>
</protein>
<keyword evidence="4" id="KW-1185">Reference proteome</keyword>
<accession>A0ABU8LNM3</accession>
<dbReference type="RefSeq" id="WP_337320489.1">
    <property type="nucleotide sequence ID" value="NZ_JBBDGN010000010.1"/>
</dbReference>
<proteinExistence type="predicted"/>
<sequence length="193" mass="21008">MAEVFARHSQTNEATEAFDDLSHGLLLAREKRQEVPCLGPGAEAWTSDDATDQELAADLCLLCPVFALCQRYADAEEPSAGTWAGVTRNKTRAISEEWAARKARGTTGRGRDRASRRLSRKGRRWTPGQRDCTCGCGGVTKGGWYLSGHDSMHLARLRADLRSKTITADAALAEVAHSEALQAKLRAQLGIRG</sequence>
<evidence type="ECO:0000313" key="3">
    <source>
        <dbReference type="EMBL" id="MEJ1092186.1"/>
    </source>
</evidence>
<comment type="caution">
    <text evidence="3">The sequence shown here is derived from an EMBL/GenBank/DDBJ whole genome shotgun (WGS) entry which is preliminary data.</text>
</comment>
<name>A0ABU8LNM3_9MICO</name>
<evidence type="ECO:0000313" key="4">
    <source>
        <dbReference type="Proteomes" id="UP001366085"/>
    </source>
</evidence>
<feature type="domain" description="4Fe-4S Wbl-type" evidence="2">
    <location>
        <begin position="36"/>
        <end position="93"/>
    </location>
</feature>
<dbReference type="Pfam" id="PF02467">
    <property type="entry name" value="Whib"/>
    <property type="match status" value="1"/>
</dbReference>
<evidence type="ECO:0000259" key="2">
    <source>
        <dbReference type="PROSITE" id="PS51674"/>
    </source>
</evidence>
<dbReference type="Proteomes" id="UP001366085">
    <property type="component" value="Unassembled WGS sequence"/>
</dbReference>
<organism evidence="3 4">
    <name type="scientific">Microbacterium istanbulense</name>
    <dbReference type="NCBI Taxonomy" id="3122049"/>
    <lineage>
        <taxon>Bacteria</taxon>
        <taxon>Bacillati</taxon>
        <taxon>Actinomycetota</taxon>
        <taxon>Actinomycetes</taxon>
        <taxon>Micrococcales</taxon>
        <taxon>Microbacteriaceae</taxon>
        <taxon>Microbacterium</taxon>
    </lineage>
</organism>